<proteinExistence type="predicted"/>
<comment type="caution">
    <text evidence="1">The sequence shown here is derived from an EMBL/GenBank/DDBJ whole genome shotgun (WGS) entry which is preliminary data.</text>
</comment>
<organism evidence="1 2">
    <name type="scientific">Tanacetum coccineum</name>
    <dbReference type="NCBI Taxonomy" id="301880"/>
    <lineage>
        <taxon>Eukaryota</taxon>
        <taxon>Viridiplantae</taxon>
        <taxon>Streptophyta</taxon>
        <taxon>Embryophyta</taxon>
        <taxon>Tracheophyta</taxon>
        <taxon>Spermatophyta</taxon>
        <taxon>Magnoliopsida</taxon>
        <taxon>eudicotyledons</taxon>
        <taxon>Gunneridae</taxon>
        <taxon>Pentapetalae</taxon>
        <taxon>asterids</taxon>
        <taxon>campanulids</taxon>
        <taxon>Asterales</taxon>
        <taxon>Asteraceae</taxon>
        <taxon>Asteroideae</taxon>
        <taxon>Anthemideae</taxon>
        <taxon>Anthemidinae</taxon>
        <taxon>Tanacetum</taxon>
    </lineage>
</organism>
<name>A0ABQ5EI43_9ASTR</name>
<protein>
    <submittedName>
        <fullName evidence="1">Uncharacterized protein</fullName>
    </submittedName>
</protein>
<sequence>MSKASCPETQRLITWSTQFLNRKGSPENNVEILKNAIFFVGMSFTCNKFPRIVLKDDLQQDFLLLFCLEFQCQILGAIGSTLSRALDPYWQRDNLMANGQLEMLVISLPEDCPNCERRASSHQFKGQIAIHTSLWKCLGVIAKPPKGMRRREAKGSVWQLVVGLPKCVSRMDAVAVLGSTGGSSTERFNSFIFTELEVLSNSRQILFLIWEGGVVGSCSKLLLEAGWKITVPKGGRVGESQLSRGAVETIGRKSNNRSNIGLKIWITRLNFEQQEGVDVFGASVISRRHRVLLLPGSVPERDSRSLLIAVRSLMSYWLIDRRSINLTLVEIVSSVLIEVISSIEIVLTICMEDSEWEDKTRSFDKNDLPHKLQQTLVLNAFTGAEGSGVWFFLYKIMPEHMSLRFSKSDRWLGVEELGVSF</sequence>
<reference evidence="1" key="1">
    <citation type="journal article" date="2022" name="Int. J. Mol. Sci.">
        <title>Draft Genome of Tanacetum Coccineum: Genomic Comparison of Closely Related Tanacetum-Family Plants.</title>
        <authorList>
            <person name="Yamashiro T."/>
            <person name="Shiraishi A."/>
            <person name="Nakayama K."/>
            <person name="Satake H."/>
        </authorList>
    </citation>
    <scope>NUCLEOTIDE SEQUENCE</scope>
</reference>
<gene>
    <name evidence="1" type="ORF">Tco_0976728</name>
</gene>
<keyword evidence="2" id="KW-1185">Reference proteome</keyword>
<evidence type="ECO:0000313" key="2">
    <source>
        <dbReference type="Proteomes" id="UP001151760"/>
    </source>
</evidence>
<accession>A0ABQ5EI43</accession>
<dbReference type="Proteomes" id="UP001151760">
    <property type="component" value="Unassembled WGS sequence"/>
</dbReference>
<evidence type="ECO:0000313" key="1">
    <source>
        <dbReference type="EMBL" id="GJT50571.1"/>
    </source>
</evidence>
<reference evidence="1" key="2">
    <citation type="submission" date="2022-01" db="EMBL/GenBank/DDBJ databases">
        <authorList>
            <person name="Yamashiro T."/>
            <person name="Shiraishi A."/>
            <person name="Satake H."/>
            <person name="Nakayama K."/>
        </authorList>
    </citation>
    <scope>NUCLEOTIDE SEQUENCE</scope>
</reference>
<dbReference type="EMBL" id="BQNB010016333">
    <property type="protein sequence ID" value="GJT50571.1"/>
    <property type="molecule type" value="Genomic_DNA"/>
</dbReference>